<comment type="similarity">
    <text evidence="1">Belongs to the short-chain dehydrogenases/reductases (SDR) family.</text>
</comment>
<dbReference type="InterPro" id="IPR036291">
    <property type="entry name" value="NAD(P)-bd_dom_sf"/>
</dbReference>
<dbReference type="AlphaFoldDB" id="A0A927BDK6"/>
<dbReference type="Proteomes" id="UP000612233">
    <property type="component" value="Unassembled WGS sequence"/>
</dbReference>
<protein>
    <submittedName>
        <fullName evidence="3">Glucose 1-dehydrogenase</fullName>
        <ecNumber evidence="3">1.1.1.47</ecNumber>
    </submittedName>
</protein>
<reference evidence="3" key="1">
    <citation type="submission" date="2020-09" db="EMBL/GenBank/DDBJ databases">
        <authorList>
            <person name="Kim M.K."/>
        </authorList>
    </citation>
    <scope>NUCLEOTIDE SEQUENCE</scope>
    <source>
        <strain evidence="3">BT664</strain>
    </source>
</reference>
<dbReference type="GO" id="GO:0047936">
    <property type="term" value="F:glucose 1-dehydrogenase [NAD(P)+] activity"/>
    <property type="evidence" value="ECO:0007669"/>
    <property type="project" value="UniProtKB-EC"/>
</dbReference>
<dbReference type="Pfam" id="PF13561">
    <property type="entry name" value="adh_short_C2"/>
    <property type="match status" value="1"/>
</dbReference>
<dbReference type="InterPro" id="IPR002347">
    <property type="entry name" value="SDR_fam"/>
</dbReference>
<accession>A0A927BDK6</accession>
<comment type="caution">
    <text evidence="3">The sequence shown here is derived from an EMBL/GenBank/DDBJ whole genome shotgun (WGS) entry which is preliminary data.</text>
</comment>
<dbReference type="NCBIfam" id="NF005559">
    <property type="entry name" value="PRK07231.1"/>
    <property type="match status" value="1"/>
</dbReference>
<organism evidence="3 4">
    <name type="scientific">Hymenobacter montanus</name>
    <dbReference type="NCBI Taxonomy" id="2771359"/>
    <lineage>
        <taxon>Bacteria</taxon>
        <taxon>Pseudomonadati</taxon>
        <taxon>Bacteroidota</taxon>
        <taxon>Cytophagia</taxon>
        <taxon>Cytophagales</taxon>
        <taxon>Hymenobacteraceae</taxon>
        <taxon>Hymenobacter</taxon>
    </lineage>
</organism>
<dbReference type="Gene3D" id="3.40.50.720">
    <property type="entry name" value="NAD(P)-binding Rossmann-like Domain"/>
    <property type="match status" value="1"/>
</dbReference>
<evidence type="ECO:0000256" key="2">
    <source>
        <dbReference type="ARBA" id="ARBA00023002"/>
    </source>
</evidence>
<keyword evidence="4" id="KW-1185">Reference proteome</keyword>
<evidence type="ECO:0000313" key="3">
    <source>
        <dbReference type="EMBL" id="MBD2768199.1"/>
    </source>
</evidence>
<proteinExistence type="inferred from homology"/>
<keyword evidence="2 3" id="KW-0560">Oxidoreductase</keyword>
<dbReference type="PANTHER" id="PTHR43639">
    <property type="entry name" value="OXIDOREDUCTASE, SHORT-CHAIN DEHYDROGENASE/REDUCTASE FAMILY (AFU_ORTHOLOGUE AFUA_5G02870)"/>
    <property type="match status" value="1"/>
</dbReference>
<dbReference type="PANTHER" id="PTHR43639:SF1">
    <property type="entry name" value="SHORT-CHAIN DEHYDROGENASE_REDUCTASE FAMILY PROTEIN"/>
    <property type="match status" value="1"/>
</dbReference>
<name>A0A927BDK6_9BACT</name>
<dbReference type="RefSeq" id="WP_191005011.1">
    <property type="nucleotide sequence ID" value="NZ_JACXAD010000009.1"/>
</dbReference>
<evidence type="ECO:0000313" key="4">
    <source>
        <dbReference type="Proteomes" id="UP000612233"/>
    </source>
</evidence>
<dbReference type="SUPFAM" id="SSF51735">
    <property type="entry name" value="NAD(P)-binding Rossmann-fold domains"/>
    <property type="match status" value="1"/>
</dbReference>
<sequence length="249" mass="26484">MRLFSKVALVTGSSKGIGKAIALKLAAEGADVIINYSSSLAEAQAVVADITTLGRKAVAIQADIAKPASIENLFQQALEAFEKIDIVVANAGYELIEIPFMEYTEEQFDKAFDINTKGTFFTMQQATKYISEGGRIIVISSNTTLLSLPGFSVYGGSKMTPKYFVEVLAKEIGKRGVTVNSVIPGVTVSAGVFTNTSTTDHYLGYIQSQTPLNRLGQPGDIAQAVAFLASREASFITGQHLVVDGGNSI</sequence>
<evidence type="ECO:0000256" key="1">
    <source>
        <dbReference type="ARBA" id="ARBA00006484"/>
    </source>
</evidence>
<gene>
    <name evidence="3" type="ORF">IC235_09875</name>
</gene>
<dbReference type="FunFam" id="3.40.50.720:FF:000084">
    <property type="entry name" value="Short-chain dehydrogenase reductase"/>
    <property type="match status" value="1"/>
</dbReference>
<dbReference type="EMBL" id="JACXAD010000009">
    <property type="protein sequence ID" value="MBD2768199.1"/>
    <property type="molecule type" value="Genomic_DNA"/>
</dbReference>
<dbReference type="EC" id="1.1.1.47" evidence="3"/>
<dbReference type="PRINTS" id="PR00081">
    <property type="entry name" value="GDHRDH"/>
</dbReference>